<dbReference type="Proteomes" id="UP001249760">
    <property type="component" value="Unassembled WGS sequence"/>
</dbReference>
<protein>
    <submittedName>
        <fullName evidence="6">MBL fold metallo-hydrolase</fullName>
    </submittedName>
</protein>
<evidence type="ECO:0000313" key="6">
    <source>
        <dbReference type="EMBL" id="MDT6986636.1"/>
    </source>
</evidence>
<keyword evidence="2" id="KW-0479">Metal-binding</keyword>
<dbReference type="InterPro" id="IPR006311">
    <property type="entry name" value="TAT_signal"/>
</dbReference>
<name>A0ABU3JXF4_9ACTN</name>
<reference evidence="6 7" key="1">
    <citation type="submission" date="2023-05" db="EMBL/GenBank/DDBJ databases">
        <title>Streptomyces fuscus sp. nov., a brown-black pigment producing actinomyces isolated from dry sand of Sea duck farm.</title>
        <authorList>
            <person name="Xie J."/>
            <person name="Shen N."/>
        </authorList>
    </citation>
    <scope>NUCLEOTIDE SEQUENCE [LARGE SCALE GENOMIC DNA]</scope>
    <source>
        <strain evidence="6 7">CGMCC 4.1745</strain>
    </source>
</reference>
<comment type="similarity">
    <text evidence="1">Belongs to the metallo-beta-lactamase superfamily.</text>
</comment>
<evidence type="ECO:0000256" key="4">
    <source>
        <dbReference type="ARBA" id="ARBA00022833"/>
    </source>
</evidence>
<dbReference type="InterPro" id="IPR001279">
    <property type="entry name" value="Metallo-B-lactamas"/>
</dbReference>
<keyword evidence="7" id="KW-1185">Reference proteome</keyword>
<comment type="caution">
    <text evidence="6">The sequence shown here is derived from an EMBL/GenBank/DDBJ whole genome shotgun (WGS) entry which is preliminary data.</text>
</comment>
<gene>
    <name evidence="6" type="ORF">QNO04_24605</name>
</gene>
<keyword evidence="4" id="KW-0862">Zinc</keyword>
<dbReference type="InterPro" id="IPR036866">
    <property type="entry name" value="RibonucZ/Hydroxyglut_hydro"/>
</dbReference>
<evidence type="ECO:0000259" key="5">
    <source>
        <dbReference type="SMART" id="SM00849"/>
    </source>
</evidence>
<keyword evidence="3" id="KW-0378">Hydrolase</keyword>
<evidence type="ECO:0000256" key="3">
    <source>
        <dbReference type="ARBA" id="ARBA00022801"/>
    </source>
</evidence>
<dbReference type="PROSITE" id="PS51318">
    <property type="entry name" value="TAT"/>
    <property type="match status" value="1"/>
</dbReference>
<dbReference type="EMBL" id="JASKMA010000020">
    <property type="protein sequence ID" value="MDT6986636.1"/>
    <property type="molecule type" value="Genomic_DNA"/>
</dbReference>
<organism evidence="6 7">
    <name type="scientific">Streptomyces lusitanus</name>
    <dbReference type="NCBI Taxonomy" id="68232"/>
    <lineage>
        <taxon>Bacteria</taxon>
        <taxon>Bacillati</taxon>
        <taxon>Actinomycetota</taxon>
        <taxon>Actinomycetes</taxon>
        <taxon>Kitasatosporales</taxon>
        <taxon>Streptomycetaceae</taxon>
        <taxon>Streptomyces</taxon>
    </lineage>
</organism>
<evidence type="ECO:0000256" key="1">
    <source>
        <dbReference type="ARBA" id="ARBA00007749"/>
    </source>
</evidence>
<dbReference type="PANTHER" id="PTHR42978">
    <property type="entry name" value="QUORUM-QUENCHING LACTONASE YTNP-RELATED-RELATED"/>
    <property type="match status" value="1"/>
</dbReference>
<accession>A0ABU3JXF4</accession>
<dbReference type="InterPro" id="IPR051013">
    <property type="entry name" value="MBL_superfamily_lactonases"/>
</dbReference>
<dbReference type="SUPFAM" id="SSF56281">
    <property type="entry name" value="Metallo-hydrolase/oxidoreductase"/>
    <property type="match status" value="1"/>
</dbReference>
<dbReference type="Gene3D" id="3.60.15.10">
    <property type="entry name" value="Ribonuclease Z/Hydroxyacylglutathione hydrolase-like"/>
    <property type="match status" value="1"/>
</dbReference>
<proteinExistence type="inferred from homology"/>
<evidence type="ECO:0000313" key="7">
    <source>
        <dbReference type="Proteomes" id="UP001249760"/>
    </source>
</evidence>
<dbReference type="PANTHER" id="PTHR42978:SF6">
    <property type="entry name" value="QUORUM-QUENCHING LACTONASE YTNP-RELATED"/>
    <property type="match status" value="1"/>
</dbReference>
<dbReference type="SMART" id="SM00849">
    <property type="entry name" value="Lactamase_B"/>
    <property type="match status" value="1"/>
</dbReference>
<dbReference type="Pfam" id="PF00753">
    <property type="entry name" value="Lactamase_B"/>
    <property type="match status" value="1"/>
</dbReference>
<sequence length="326" mass="34319">MTERPAPSPALTRRGVLRGAAAAAGAGTLAAWAAAGSRATAAPHRPTRDTARVVTRHTGPYEVMALLDAHGTFPATRQAVFPDATDADWARARRLDPAAFGPDDTWELDFRCYAVRGPGGRVTLVDTGVGPAGSPASDWAPVPGRLPSVLRHAGIERDDVDTVVLTHLHEDHYGWTVDPTGTPMFPDARHVVQRAEIEALDAGDSALSYVVEPLRRAGLLHPTDGRVRVRGDAGCAALTAVPTPGHTPGHQSVLVDGGGRGGSIMITGDVLVHAVQLAAPDVAYGLEDDQATARRTRHALLAEAREQGHLLATAHVNRTFLDVGRS</sequence>
<dbReference type="RefSeq" id="WP_394305100.1">
    <property type="nucleotide sequence ID" value="NZ_JASKMA010000020.1"/>
</dbReference>
<evidence type="ECO:0000256" key="2">
    <source>
        <dbReference type="ARBA" id="ARBA00022723"/>
    </source>
</evidence>
<feature type="domain" description="Metallo-beta-lactamase" evidence="5">
    <location>
        <begin position="109"/>
        <end position="315"/>
    </location>
</feature>